<evidence type="ECO:0000313" key="2">
    <source>
        <dbReference type="Proteomes" id="UP001206925"/>
    </source>
</evidence>
<proteinExistence type="predicted"/>
<name>A0AAD5BLL2_AMBAR</name>
<reference evidence="1" key="1">
    <citation type="submission" date="2022-06" db="EMBL/GenBank/DDBJ databases">
        <title>Uncovering the hologenomic basis of an extraordinary plant invasion.</title>
        <authorList>
            <person name="Bieker V.C."/>
            <person name="Martin M.D."/>
            <person name="Gilbert T."/>
            <person name="Hodgins K."/>
            <person name="Battlay P."/>
            <person name="Petersen B."/>
            <person name="Wilson J."/>
        </authorList>
    </citation>
    <scope>NUCLEOTIDE SEQUENCE</scope>
    <source>
        <strain evidence="1">AA19_3_7</strain>
        <tissue evidence="1">Leaf</tissue>
    </source>
</reference>
<keyword evidence="2" id="KW-1185">Reference proteome</keyword>
<accession>A0AAD5BLL2</accession>
<dbReference type="AlphaFoldDB" id="A0AAD5BLL2"/>
<gene>
    <name evidence="1" type="ORF">M8C21_004389</name>
</gene>
<dbReference type="EMBL" id="JAMZMK010012175">
    <property type="protein sequence ID" value="KAI7724641.1"/>
    <property type="molecule type" value="Genomic_DNA"/>
</dbReference>
<sequence length="87" mass="10215">MDRWYCIQFQYTPQHLVWMMPIVVDGNCFKFNAPTAALEIDRLRIGILGLKLQVPRFQLCASGHRRTIRSQALAPLNCRYQFTNEEN</sequence>
<organism evidence="1 2">
    <name type="scientific">Ambrosia artemisiifolia</name>
    <name type="common">Common ragweed</name>
    <dbReference type="NCBI Taxonomy" id="4212"/>
    <lineage>
        <taxon>Eukaryota</taxon>
        <taxon>Viridiplantae</taxon>
        <taxon>Streptophyta</taxon>
        <taxon>Embryophyta</taxon>
        <taxon>Tracheophyta</taxon>
        <taxon>Spermatophyta</taxon>
        <taxon>Magnoliopsida</taxon>
        <taxon>eudicotyledons</taxon>
        <taxon>Gunneridae</taxon>
        <taxon>Pentapetalae</taxon>
        <taxon>asterids</taxon>
        <taxon>campanulids</taxon>
        <taxon>Asterales</taxon>
        <taxon>Asteraceae</taxon>
        <taxon>Asteroideae</taxon>
        <taxon>Heliantheae alliance</taxon>
        <taxon>Heliantheae</taxon>
        <taxon>Ambrosia</taxon>
    </lineage>
</organism>
<dbReference type="Proteomes" id="UP001206925">
    <property type="component" value="Unassembled WGS sequence"/>
</dbReference>
<comment type="caution">
    <text evidence="1">The sequence shown here is derived from an EMBL/GenBank/DDBJ whole genome shotgun (WGS) entry which is preliminary data.</text>
</comment>
<protein>
    <submittedName>
        <fullName evidence="1">Uncharacterized protein</fullName>
    </submittedName>
</protein>
<evidence type="ECO:0000313" key="1">
    <source>
        <dbReference type="EMBL" id="KAI7724641.1"/>
    </source>
</evidence>